<evidence type="ECO:0000313" key="1">
    <source>
        <dbReference type="EMBL" id="SZX71228.1"/>
    </source>
</evidence>
<dbReference type="GO" id="GO:0016899">
    <property type="term" value="F:oxidoreductase activity, acting on the CH-OH group of donors, oxygen as acceptor"/>
    <property type="evidence" value="ECO:0007669"/>
    <property type="project" value="InterPro"/>
</dbReference>
<dbReference type="Proteomes" id="UP000256970">
    <property type="component" value="Unassembled WGS sequence"/>
</dbReference>
<organism evidence="1 2">
    <name type="scientific">Tetradesmus obliquus</name>
    <name type="common">Green alga</name>
    <name type="synonym">Acutodesmus obliquus</name>
    <dbReference type="NCBI Taxonomy" id="3088"/>
    <lineage>
        <taxon>Eukaryota</taxon>
        <taxon>Viridiplantae</taxon>
        <taxon>Chlorophyta</taxon>
        <taxon>core chlorophytes</taxon>
        <taxon>Chlorophyceae</taxon>
        <taxon>CS clade</taxon>
        <taxon>Sphaeropleales</taxon>
        <taxon>Scenedesmaceae</taxon>
        <taxon>Tetradesmus</taxon>
    </lineage>
</organism>
<dbReference type="Gene3D" id="3.30.465.10">
    <property type="match status" value="1"/>
</dbReference>
<dbReference type="PANTHER" id="PTHR43762:SF7">
    <property type="entry name" value="FAD-BINDING PCMH-TYPE DOMAIN-CONTAINING PROTEIN"/>
    <property type="match status" value="1"/>
</dbReference>
<dbReference type="InterPro" id="IPR016166">
    <property type="entry name" value="FAD-bd_PCMH"/>
</dbReference>
<reference evidence="1 2" key="1">
    <citation type="submission" date="2016-10" db="EMBL/GenBank/DDBJ databases">
        <authorList>
            <person name="Cai Z."/>
        </authorList>
    </citation>
    <scope>NUCLEOTIDE SEQUENCE [LARGE SCALE GENOMIC DNA]</scope>
</reference>
<dbReference type="SUPFAM" id="SSF56176">
    <property type="entry name" value="FAD-binding/transporter-associated domain-like"/>
    <property type="match status" value="1"/>
</dbReference>
<dbReference type="PROSITE" id="PS51387">
    <property type="entry name" value="FAD_PCMH"/>
    <property type="match status" value="1"/>
</dbReference>
<sequence length="628" mass="68914">MLAPAIAGLLLLACSCSVSATVDLGLPHPLPADGNLFPAGIPTFKNPYAEPWYQEPPLPKNYYRGAYEHVTCPSDELVVPEDTAQLAAAIKSLRARAAAEGRPLKMRPARRGFATMASFACGPQPTLVNPFLVDGKKPMVVGLMLEKMDKVLAVDKEKQQLRVQGQMTLKGFYEAADAAGLSVPRFGLPWWQGLTLGGVFSTASHGSGNNVTHMICDWFVDVTWVDAQGEVHTSAKGSDEAFALCGGLGLLGTVTELTLQLTPSSNTHFSTWYLKPDDNLADDVEAMLKITPNLVVMWRPDLGKYTGHLQRPAPEHAPTIQGAQCNVIPQQADYQAGMSGPLLRAWQGDPFNTNTMYFAGYDTNICTLALTSAIGAPWVTKKGPLTSKGISQPVFEGVAPTNHVTSTDCGDNCVFTSKKLMSTALDVMFAFERSKLKEWVADIKALIKEDLRGIPGWGAHTRCLLPGYYVMRFGRPSDTLVGYGSGLQQPVYVQQQMMASKATPGIPSRYEWVQETYEQLTLCKYDGRPHTGKNWDRTFTNPRCPFAPKFGESFKKMVAMQDKYDPSRAYEPELWTRLAAGEGYKLKPKCILDRSCYCEADEHCADGFKCVASVAFPQYKACRPKVMN</sequence>
<name>A0A383W0K9_TETOB</name>
<evidence type="ECO:0000313" key="2">
    <source>
        <dbReference type="Proteomes" id="UP000256970"/>
    </source>
</evidence>
<proteinExistence type="predicted"/>
<dbReference type="EMBL" id="FNXT01001036">
    <property type="protein sequence ID" value="SZX71228.1"/>
    <property type="molecule type" value="Genomic_DNA"/>
</dbReference>
<dbReference type="GO" id="GO:0071949">
    <property type="term" value="F:FAD binding"/>
    <property type="evidence" value="ECO:0007669"/>
    <property type="project" value="InterPro"/>
</dbReference>
<dbReference type="Pfam" id="PF01565">
    <property type="entry name" value="FAD_binding_4"/>
    <property type="match status" value="1"/>
</dbReference>
<dbReference type="PANTHER" id="PTHR43762">
    <property type="entry name" value="L-GULONOLACTONE OXIDASE"/>
    <property type="match status" value="1"/>
</dbReference>
<dbReference type="InterPro" id="IPR006094">
    <property type="entry name" value="Oxid_FAD_bind_N"/>
</dbReference>
<dbReference type="AlphaFoldDB" id="A0A383W0K9"/>
<gene>
    <name evidence="1" type="ORF">BQ4739_LOCUS11364</name>
</gene>
<dbReference type="STRING" id="3088.A0A383W0K9"/>
<dbReference type="InterPro" id="IPR016169">
    <property type="entry name" value="FAD-bd_PCMH_sub2"/>
</dbReference>
<dbReference type="InterPro" id="IPR036318">
    <property type="entry name" value="FAD-bd_PCMH-like_sf"/>
</dbReference>
<accession>A0A383W0K9</accession>
<dbReference type="InterPro" id="IPR010031">
    <property type="entry name" value="FAD_lactone_oxidase-like"/>
</dbReference>
<protein>
    <submittedName>
        <fullName evidence="1">Uncharacterized protein</fullName>
    </submittedName>
</protein>
<keyword evidence="2" id="KW-1185">Reference proteome</keyword>